<keyword evidence="3" id="KW-0809">Transit peptide</keyword>
<dbReference type="InterPro" id="IPR031568">
    <property type="entry name" value="Pet117"/>
</dbReference>
<reference evidence="6" key="1">
    <citation type="journal article" date="2023" name="Mol. Phylogenet. Evol.">
        <title>Genome-scale phylogeny and comparative genomics of the fungal order Sordariales.</title>
        <authorList>
            <person name="Hensen N."/>
            <person name="Bonometti L."/>
            <person name="Westerberg I."/>
            <person name="Brannstrom I.O."/>
            <person name="Guillou S."/>
            <person name="Cros-Aarteil S."/>
            <person name="Calhoun S."/>
            <person name="Haridas S."/>
            <person name="Kuo A."/>
            <person name="Mondo S."/>
            <person name="Pangilinan J."/>
            <person name="Riley R."/>
            <person name="LaButti K."/>
            <person name="Andreopoulos B."/>
            <person name="Lipzen A."/>
            <person name="Chen C."/>
            <person name="Yan M."/>
            <person name="Daum C."/>
            <person name="Ng V."/>
            <person name="Clum A."/>
            <person name="Steindorff A."/>
            <person name="Ohm R.A."/>
            <person name="Martin F."/>
            <person name="Silar P."/>
            <person name="Natvig D.O."/>
            <person name="Lalanne C."/>
            <person name="Gautier V."/>
            <person name="Ament-Velasquez S.L."/>
            <person name="Kruys A."/>
            <person name="Hutchinson M.I."/>
            <person name="Powell A.J."/>
            <person name="Barry K."/>
            <person name="Miller A.N."/>
            <person name="Grigoriev I.V."/>
            <person name="Debuchy R."/>
            <person name="Gladieux P."/>
            <person name="Hiltunen Thoren M."/>
            <person name="Johannesson H."/>
        </authorList>
    </citation>
    <scope>NUCLEOTIDE SEQUENCE</scope>
    <source>
        <strain evidence="6">PSN324</strain>
    </source>
</reference>
<comment type="caution">
    <text evidence="6">The sequence shown here is derived from an EMBL/GenBank/DDBJ whole genome shotgun (WGS) entry which is preliminary data.</text>
</comment>
<sequence>MSRASKLTLLGTSLFALGTVYFVHWQQKNEQDAMHQGVIRDIEQQRIKRERQADFDMQRALEAEYKKEQTVRDTTAEIGGRGGGGTSGVAR</sequence>
<comment type="similarity">
    <text evidence="2">Belongs to the PET117 family.</text>
</comment>
<dbReference type="GO" id="GO:0005739">
    <property type="term" value="C:mitochondrion"/>
    <property type="evidence" value="ECO:0007669"/>
    <property type="project" value="UniProtKB-SubCell"/>
</dbReference>
<dbReference type="AlphaFoldDB" id="A0AAV9HIU7"/>
<gene>
    <name evidence="6" type="ORF">QBC42DRAFT_231094</name>
</gene>
<dbReference type="Pfam" id="PF15786">
    <property type="entry name" value="PET117"/>
    <property type="match status" value="1"/>
</dbReference>
<dbReference type="Proteomes" id="UP001321749">
    <property type="component" value="Unassembled WGS sequence"/>
</dbReference>
<name>A0AAV9HIU7_9PEZI</name>
<dbReference type="GO" id="GO:0033617">
    <property type="term" value="P:mitochondrial respiratory chain complex IV assembly"/>
    <property type="evidence" value="ECO:0007669"/>
    <property type="project" value="TreeGrafter"/>
</dbReference>
<keyword evidence="4" id="KW-0496">Mitochondrion</keyword>
<proteinExistence type="inferred from homology"/>
<evidence type="ECO:0000256" key="2">
    <source>
        <dbReference type="ARBA" id="ARBA00008197"/>
    </source>
</evidence>
<evidence type="ECO:0000313" key="6">
    <source>
        <dbReference type="EMBL" id="KAK4459740.1"/>
    </source>
</evidence>
<evidence type="ECO:0008006" key="8">
    <source>
        <dbReference type="Google" id="ProtNLM"/>
    </source>
</evidence>
<comment type="subcellular location">
    <subcellularLocation>
        <location evidence="1">Mitochondrion</location>
    </subcellularLocation>
</comment>
<feature type="compositionally biased region" description="Gly residues" evidence="5">
    <location>
        <begin position="79"/>
        <end position="91"/>
    </location>
</feature>
<dbReference type="PANTHER" id="PTHR28163:SF1">
    <property type="entry name" value="PROTEIN PET117 HOMOLOG, MITOCHONDRIAL"/>
    <property type="match status" value="1"/>
</dbReference>
<evidence type="ECO:0000313" key="7">
    <source>
        <dbReference type="Proteomes" id="UP001321749"/>
    </source>
</evidence>
<reference evidence="6" key="2">
    <citation type="submission" date="2023-06" db="EMBL/GenBank/DDBJ databases">
        <authorList>
            <consortium name="Lawrence Berkeley National Laboratory"/>
            <person name="Mondo S.J."/>
            <person name="Hensen N."/>
            <person name="Bonometti L."/>
            <person name="Westerberg I."/>
            <person name="Brannstrom I.O."/>
            <person name="Guillou S."/>
            <person name="Cros-Aarteil S."/>
            <person name="Calhoun S."/>
            <person name="Haridas S."/>
            <person name="Kuo A."/>
            <person name="Pangilinan J."/>
            <person name="Riley R."/>
            <person name="Labutti K."/>
            <person name="Andreopoulos B."/>
            <person name="Lipzen A."/>
            <person name="Chen C."/>
            <person name="Yanf M."/>
            <person name="Daum C."/>
            <person name="Ng V."/>
            <person name="Clum A."/>
            <person name="Steindorff A."/>
            <person name="Ohm R."/>
            <person name="Martin F."/>
            <person name="Silar P."/>
            <person name="Natvig D."/>
            <person name="Lalanne C."/>
            <person name="Gautier V."/>
            <person name="Ament-Velasquez S.L."/>
            <person name="Kruys A."/>
            <person name="Hutchinson M.I."/>
            <person name="Powell A.J."/>
            <person name="Barry K."/>
            <person name="Miller A.N."/>
            <person name="Grigoriev I.V."/>
            <person name="Debuchy R."/>
            <person name="Gladieux P."/>
            <person name="Thoren M.H."/>
            <person name="Johannesson H."/>
        </authorList>
    </citation>
    <scope>NUCLEOTIDE SEQUENCE</scope>
    <source>
        <strain evidence="6">PSN324</strain>
    </source>
</reference>
<dbReference type="EMBL" id="MU865029">
    <property type="protein sequence ID" value="KAK4459740.1"/>
    <property type="molecule type" value="Genomic_DNA"/>
</dbReference>
<organism evidence="6 7">
    <name type="scientific">Cladorrhinum samala</name>
    <dbReference type="NCBI Taxonomy" id="585594"/>
    <lineage>
        <taxon>Eukaryota</taxon>
        <taxon>Fungi</taxon>
        <taxon>Dikarya</taxon>
        <taxon>Ascomycota</taxon>
        <taxon>Pezizomycotina</taxon>
        <taxon>Sordariomycetes</taxon>
        <taxon>Sordariomycetidae</taxon>
        <taxon>Sordariales</taxon>
        <taxon>Podosporaceae</taxon>
        <taxon>Cladorrhinum</taxon>
    </lineage>
</organism>
<evidence type="ECO:0000256" key="5">
    <source>
        <dbReference type="SAM" id="MobiDB-lite"/>
    </source>
</evidence>
<evidence type="ECO:0000256" key="3">
    <source>
        <dbReference type="ARBA" id="ARBA00022946"/>
    </source>
</evidence>
<dbReference type="PANTHER" id="PTHR28163">
    <property type="entry name" value="PROTEIN PET117 HOMOLOG, MITOCHONDRIAL"/>
    <property type="match status" value="1"/>
</dbReference>
<protein>
    <recommendedName>
        <fullName evidence="8">Cytochrome c oxidase assembly protein</fullName>
    </recommendedName>
</protein>
<keyword evidence="7" id="KW-1185">Reference proteome</keyword>
<evidence type="ECO:0000256" key="4">
    <source>
        <dbReference type="ARBA" id="ARBA00023128"/>
    </source>
</evidence>
<feature type="compositionally biased region" description="Basic and acidic residues" evidence="5">
    <location>
        <begin position="66"/>
        <end position="75"/>
    </location>
</feature>
<feature type="region of interest" description="Disordered" evidence="5">
    <location>
        <begin position="66"/>
        <end position="91"/>
    </location>
</feature>
<evidence type="ECO:0000256" key="1">
    <source>
        <dbReference type="ARBA" id="ARBA00004173"/>
    </source>
</evidence>
<accession>A0AAV9HIU7</accession>